<evidence type="ECO:0000313" key="3">
    <source>
        <dbReference type="Proteomes" id="UP001524435"/>
    </source>
</evidence>
<evidence type="ECO:0000256" key="1">
    <source>
        <dbReference type="SAM" id="MobiDB-lite"/>
    </source>
</evidence>
<dbReference type="RefSeq" id="WP_256197690.1">
    <property type="nucleotide sequence ID" value="NZ_JANGCH010000006.1"/>
</dbReference>
<proteinExistence type="predicted"/>
<dbReference type="Proteomes" id="UP001524435">
    <property type="component" value="Unassembled WGS sequence"/>
</dbReference>
<keyword evidence="3" id="KW-1185">Reference proteome</keyword>
<dbReference type="InterPro" id="IPR046085">
    <property type="entry name" value="DUF6103"/>
</dbReference>
<dbReference type="EMBL" id="JANGCH010000006">
    <property type="protein sequence ID" value="MCQ5121764.1"/>
    <property type="molecule type" value="Genomic_DNA"/>
</dbReference>
<accession>A0ABT1SKN8</accession>
<feature type="region of interest" description="Disordered" evidence="1">
    <location>
        <begin position="54"/>
        <end position="86"/>
    </location>
</feature>
<organism evidence="2 3">
    <name type="scientific">Massilicoli timonensis</name>
    <dbReference type="NCBI Taxonomy" id="2015901"/>
    <lineage>
        <taxon>Bacteria</taxon>
        <taxon>Bacillati</taxon>
        <taxon>Bacillota</taxon>
        <taxon>Erysipelotrichia</taxon>
        <taxon>Erysipelotrichales</taxon>
        <taxon>Erysipelotrichaceae</taxon>
        <taxon>Massilicoli</taxon>
    </lineage>
</organism>
<evidence type="ECO:0000313" key="2">
    <source>
        <dbReference type="EMBL" id="MCQ5121764.1"/>
    </source>
</evidence>
<comment type="caution">
    <text evidence="2">The sequence shown here is derived from an EMBL/GenBank/DDBJ whole genome shotgun (WGS) entry which is preliminary data.</text>
</comment>
<gene>
    <name evidence="2" type="ORF">NE663_05750</name>
</gene>
<dbReference type="Pfam" id="PF19598">
    <property type="entry name" value="DUF6103"/>
    <property type="match status" value="1"/>
</dbReference>
<protein>
    <submittedName>
        <fullName evidence="2">DUF6103 family protein</fullName>
    </submittedName>
</protein>
<sequence>MKKTNVTISFDEEKLTALRLYMEQKDLQLEDELTKAMEGFYGKHVPSNVREFIEMRSGEPADPAPRARRPRPEKKEQTPTDAGGNP</sequence>
<reference evidence="2 3" key="1">
    <citation type="submission" date="2022-06" db="EMBL/GenBank/DDBJ databases">
        <title>Isolation of gut microbiota from human fecal samples.</title>
        <authorList>
            <person name="Pamer E.G."/>
            <person name="Barat B."/>
            <person name="Waligurski E."/>
            <person name="Medina S."/>
            <person name="Paddock L."/>
            <person name="Mostad J."/>
        </authorList>
    </citation>
    <scope>NUCLEOTIDE SEQUENCE [LARGE SCALE GENOMIC DNA]</scope>
    <source>
        <strain evidence="2 3">DFI.6.1</strain>
    </source>
</reference>
<name>A0ABT1SKN8_9FIRM</name>